<dbReference type="AlphaFoldDB" id="A0A1R4HP49"/>
<dbReference type="OrthoDB" id="319710at2"/>
<evidence type="ECO:0000313" key="4">
    <source>
        <dbReference type="Proteomes" id="UP000196331"/>
    </source>
</evidence>
<proteinExistence type="predicted"/>
<feature type="domain" description="Phospholipid/glycerol acyltransferase" evidence="2">
    <location>
        <begin position="84"/>
        <end position="226"/>
    </location>
</feature>
<reference evidence="3 4" key="1">
    <citation type="submission" date="2017-02" db="EMBL/GenBank/DDBJ databases">
        <authorList>
            <person name="Dridi B."/>
        </authorList>
    </citation>
    <scope>NUCLEOTIDE SEQUENCE [LARGE SCALE GENOMIC DNA]</scope>
    <source>
        <strain evidence="3 4">JB380</strain>
    </source>
</reference>
<dbReference type="SUPFAM" id="SSF69593">
    <property type="entry name" value="Glycerol-3-phosphate (1)-acyltransferase"/>
    <property type="match status" value="1"/>
</dbReference>
<gene>
    <name evidence="3" type="ORF">CZ787_01200</name>
</gene>
<organism evidence="3 4">
    <name type="scientific">Halomonas citrativorans</name>
    <dbReference type="NCBI Taxonomy" id="2742612"/>
    <lineage>
        <taxon>Bacteria</taxon>
        <taxon>Pseudomonadati</taxon>
        <taxon>Pseudomonadota</taxon>
        <taxon>Gammaproteobacteria</taxon>
        <taxon>Oceanospirillales</taxon>
        <taxon>Halomonadaceae</taxon>
        <taxon>Halomonas</taxon>
    </lineage>
</organism>
<keyword evidence="1" id="KW-1133">Transmembrane helix</keyword>
<evidence type="ECO:0000313" key="3">
    <source>
        <dbReference type="EMBL" id="SJN09296.1"/>
    </source>
</evidence>
<keyword evidence="1" id="KW-0812">Transmembrane</keyword>
<dbReference type="RefSeq" id="WP_087105501.1">
    <property type="nucleotide sequence ID" value="NZ_FUKM01000003.1"/>
</dbReference>
<dbReference type="CDD" id="cd07990">
    <property type="entry name" value="LPLAT_LCLAT1-like"/>
    <property type="match status" value="1"/>
</dbReference>
<dbReference type="Proteomes" id="UP000196331">
    <property type="component" value="Unassembled WGS sequence"/>
</dbReference>
<dbReference type="PANTHER" id="PTHR10983:SF16">
    <property type="entry name" value="LYSOCARDIOLIPIN ACYLTRANSFERASE 1"/>
    <property type="match status" value="1"/>
</dbReference>
<keyword evidence="1" id="KW-0472">Membrane</keyword>
<feature type="transmembrane region" description="Helical" evidence="1">
    <location>
        <begin position="42"/>
        <end position="62"/>
    </location>
</feature>
<sequence length="293" mass="34029">MAILKGLVSIVLFTLTTLFWGIPLIALTFLKVVIPVKRFRTWVLDGLCAVALNWVGANLWWMKRWLRPDVTFSIPESLSPHQWWLVISNHRSWTDIFILFMALHRRIPMPRFFLKRQLIWIPIVGLAFWALEFPFMRRFSREQIAKNPTLATIDRQSTASMCHRARSAPIAIFNFIEGTRFTIAKRDAQKSPYQHLLRPKAGGISQVLSLLGDQLDGILDVTISYANPSPTFWGFLCGQEAPITLQARTLPIPQWMHESDYHEEKQHKERFHAWTNSLWQEKDALLDSQSDHA</sequence>
<comment type="caution">
    <text evidence="3">The sequence shown here is derived from an EMBL/GenBank/DDBJ whole genome shotgun (WGS) entry which is preliminary data.</text>
</comment>
<accession>A0A1R4HP49</accession>
<evidence type="ECO:0000259" key="2">
    <source>
        <dbReference type="SMART" id="SM00563"/>
    </source>
</evidence>
<protein>
    <submittedName>
        <fullName evidence="3">Acyltransferase family protein</fullName>
    </submittedName>
</protein>
<evidence type="ECO:0000256" key="1">
    <source>
        <dbReference type="SAM" id="Phobius"/>
    </source>
</evidence>
<dbReference type="InterPro" id="IPR002123">
    <property type="entry name" value="Plipid/glycerol_acylTrfase"/>
</dbReference>
<dbReference type="PANTHER" id="PTHR10983">
    <property type="entry name" value="1-ACYLGLYCEROL-3-PHOSPHATE ACYLTRANSFERASE-RELATED"/>
    <property type="match status" value="1"/>
</dbReference>
<dbReference type="EMBL" id="FUKM01000003">
    <property type="protein sequence ID" value="SJN09296.1"/>
    <property type="molecule type" value="Genomic_DNA"/>
</dbReference>
<dbReference type="GO" id="GO:0016746">
    <property type="term" value="F:acyltransferase activity"/>
    <property type="evidence" value="ECO:0007669"/>
    <property type="project" value="UniProtKB-KW"/>
</dbReference>
<keyword evidence="3" id="KW-0808">Transferase</keyword>
<feature type="transmembrane region" description="Helical" evidence="1">
    <location>
        <begin position="118"/>
        <end position="136"/>
    </location>
</feature>
<dbReference type="NCBIfam" id="NF010621">
    <property type="entry name" value="PRK14014.1"/>
    <property type="match status" value="1"/>
</dbReference>
<dbReference type="SMART" id="SM00563">
    <property type="entry name" value="PlsC"/>
    <property type="match status" value="1"/>
</dbReference>
<dbReference type="Pfam" id="PF01553">
    <property type="entry name" value="Acyltransferase"/>
    <property type="match status" value="1"/>
</dbReference>
<keyword evidence="3" id="KW-0012">Acyltransferase</keyword>
<feature type="transmembrane region" description="Helical" evidence="1">
    <location>
        <begin position="6"/>
        <end position="30"/>
    </location>
</feature>
<name>A0A1R4HP49_9GAMM</name>